<evidence type="ECO:0000313" key="2">
    <source>
        <dbReference type="EMBL" id="KAJ7018588.1"/>
    </source>
</evidence>
<protein>
    <submittedName>
        <fullName evidence="2">Uncharacterized protein</fullName>
    </submittedName>
</protein>
<accession>A0AAD6S159</accession>
<evidence type="ECO:0000313" key="3">
    <source>
        <dbReference type="Proteomes" id="UP001218188"/>
    </source>
</evidence>
<comment type="caution">
    <text evidence="2">The sequence shown here is derived from an EMBL/GenBank/DDBJ whole genome shotgun (WGS) entry which is preliminary data.</text>
</comment>
<organism evidence="2 3">
    <name type="scientific">Mycena alexandri</name>
    <dbReference type="NCBI Taxonomy" id="1745969"/>
    <lineage>
        <taxon>Eukaryota</taxon>
        <taxon>Fungi</taxon>
        <taxon>Dikarya</taxon>
        <taxon>Basidiomycota</taxon>
        <taxon>Agaricomycotina</taxon>
        <taxon>Agaricomycetes</taxon>
        <taxon>Agaricomycetidae</taxon>
        <taxon>Agaricales</taxon>
        <taxon>Marasmiineae</taxon>
        <taxon>Mycenaceae</taxon>
        <taxon>Mycena</taxon>
    </lineage>
</organism>
<feature type="region of interest" description="Disordered" evidence="1">
    <location>
        <begin position="1"/>
        <end position="81"/>
    </location>
</feature>
<feature type="compositionally biased region" description="Basic residues" evidence="1">
    <location>
        <begin position="18"/>
        <end position="32"/>
    </location>
</feature>
<dbReference type="AlphaFoldDB" id="A0AAD6S159"/>
<name>A0AAD6S159_9AGAR</name>
<feature type="non-terminal residue" evidence="2">
    <location>
        <position position="1"/>
    </location>
</feature>
<feature type="compositionally biased region" description="Basic and acidic residues" evidence="1">
    <location>
        <begin position="1"/>
        <end position="17"/>
    </location>
</feature>
<dbReference type="Proteomes" id="UP001218188">
    <property type="component" value="Unassembled WGS sequence"/>
</dbReference>
<sequence length="81" mass="8959">ATAGARKDDDIHWESKATGRHRRPLTPPRRHGVLPARLAAHAPLVQPPVAPSADSPFRHRSGRKERPQKGAFEELSSQQLT</sequence>
<keyword evidence="3" id="KW-1185">Reference proteome</keyword>
<gene>
    <name evidence="2" type="ORF">C8F04DRAFT_1404874</name>
</gene>
<proteinExistence type="predicted"/>
<dbReference type="EMBL" id="JARJCM010000333">
    <property type="protein sequence ID" value="KAJ7018588.1"/>
    <property type="molecule type" value="Genomic_DNA"/>
</dbReference>
<reference evidence="2" key="1">
    <citation type="submission" date="2023-03" db="EMBL/GenBank/DDBJ databases">
        <title>Massive genome expansion in bonnet fungi (Mycena s.s.) driven by repeated elements and novel gene families across ecological guilds.</title>
        <authorList>
            <consortium name="Lawrence Berkeley National Laboratory"/>
            <person name="Harder C.B."/>
            <person name="Miyauchi S."/>
            <person name="Viragh M."/>
            <person name="Kuo A."/>
            <person name="Thoen E."/>
            <person name="Andreopoulos B."/>
            <person name="Lu D."/>
            <person name="Skrede I."/>
            <person name="Drula E."/>
            <person name="Henrissat B."/>
            <person name="Morin E."/>
            <person name="Kohler A."/>
            <person name="Barry K."/>
            <person name="LaButti K."/>
            <person name="Morin E."/>
            <person name="Salamov A."/>
            <person name="Lipzen A."/>
            <person name="Mereny Z."/>
            <person name="Hegedus B."/>
            <person name="Baldrian P."/>
            <person name="Stursova M."/>
            <person name="Weitz H."/>
            <person name="Taylor A."/>
            <person name="Grigoriev I.V."/>
            <person name="Nagy L.G."/>
            <person name="Martin F."/>
            <person name="Kauserud H."/>
        </authorList>
    </citation>
    <scope>NUCLEOTIDE SEQUENCE</scope>
    <source>
        <strain evidence="2">CBHHK200</strain>
    </source>
</reference>
<evidence type="ECO:0000256" key="1">
    <source>
        <dbReference type="SAM" id="MobiDB-lite"/>
    </source>
</evidence>